<gene>
    <name evidence="5" type="ORF">GCM10009533_15880</name>
</gene>
<dbReference type="InterPro" id="IPR016039">
    <property type="entry name" value="Thiolase-like"/>
</dbReference>
<evidence type="ECO:0000313" key="6">
    <source>
        <dbReference type="Proteomes" id="UP001500729"/>
    </source>
</evidence>
<feature type="domain" description="Beta-ketoacyl-[acyl-carrier-protein] synthase III C-terminal" evidence="3">
    <location>
        <begin position="238"/>
        <end position="328"/>
    </location>
</feature>
<dbReference type="EMBL" id="BAAAGS010000007">
    <property type="protein sequence ID" value="GAA0517583.1"/>
    <property type="molecule type" value="Genomic_DNA"/>
</dbReference>
<organism evidence="5 6">
    <name type="scientific">Saccharopolyspora erythraea</name>
    <name type="common">Streptomyces erythraeus</name>
    <dbReference type="NCBI Taxonomy" id="1836"/>
    <lineage>
        <taxon>Bacteria</taxon>
        <taxon>Bacillati</taxon>
        <taxon>Actinomycetota</taxon>
        <taxon>Actinomycetes</taxon>
        <taxon>Pseudonocardiales</taxon>
        <taxon>Pseudonocardiaceae</taxon>
        <taxon>Saccharopolyspora</taxon>
    </lineage>
</organism>
<feature type="domain" description="Beta-ketoacyl-[acyl-carrier-protein] synthase III N-terminal" evidence="4">
    <location>
        <begin position="108"/>
        <end position="182"/>
    </location>
</feature>
<protein>
    <submittedName>
        <fullName evidence="5">3-oxoacyl-[acyl-carrier-protein] synthase III C-terminal domain-containing protein</fullName>
    </submittedName>
</protein>
<dbReference type="InterPro" id="IPR013747">
    <property type="entry name" value="ACP_syn_III_C"/>
</dbReference>
<dbReference type="Pfam" id="PF08545">
    <property type="entry name" value="ACP_syn_III"/>
    <property type="match status" value="1"/>
</dbReference>
<dbReference type="Proteomes" id="UP001500729">
    <property type="component" value="Unassembled WGS sequence"/>
</dbReference>
<proteinExistence type="predicted"/>
<dbReference type="PANTHER" id="PTHR34069:SF2">
    <property type="entry name" value="BETA-KETOACYL-[ACYL-CARRIER-PROTEIN] SYNTHASE III"/>
    <property type="match status" value="1"/>
</dbReference>
<evidence type="ECO:0000256" key="2">
    <source>
        <dbReference type="ARBA" id="ARBA00023315"/>
    </source>
</evidence>
<evidence type="ECO:0000256" key="1">
    <source>
        <dbReference type="ARBA" id="ARBA00022679"/>
    </source>
</evidence>
<dbReference type="Pfam" id="PF08541">
    <property type="entry name" value="ACP_syn_III_C"/>
    <property type="match status" value="1"/>
</dbReference>
<evidence type="ECO:0000313" key="5">
    <source>
        <dbReference type="EMBL" id="GAA0517583.1"/>
    </source>
</evidence>
<comment type="caution">
    <text evidence="5">The sequence shown here is derived from an EMBL/GenBank/DDBJ whole genome shotgun (WGS) entry which is preliminary data.</text>
</comment>
<dbReference type="PANTHER" id="PTHR34069">
    <property type="entry name" value="3-OXOACYL-[ACYL-CARRIER-PROTEIN] SYNTHASE 3"/>
    <property type="match status" value="1"/>
</dbReference>
<reference evidence="6" key="1">
    <citation type="journal article" date="2019" name="Int. J. Syst. Evol. Microbiol.">
        <title>The Global Catalogue of Microorganisms (GCM) 10K type strain sequencing project: providing services to taxonomists for standard genome sequencing and annotation.</title>
        <authorList>
            <consortium name="The Broad Institute Genomics Platform"/>
            <consortium name="The Broad Institute Genome Sequencing Center for Infectious Disease"/>
            <person name="Wu L."/>
            <person name="Ma J."/>
        </authorList>
    </citation>
    <scope>NUCLEOTIDE SEQUENCE [LARGE SCALE GENOMIC DNA]</scope>
    <source>
        <strain evidence="6">JCM 10303</strain>
    </source>
</reference>
<keyword evidence="2" id="KW-0012">Acyltransferase</keyword>
<accession>A0ABP3MCD4</accession>
<evidence type="ECO:0000259" key="4">
    <source>
        <dbReference type="Pfam" id="PF08545"/>
    </source>
</evidence>
<sequence>MRPVSLLDVSSYLPALRVPTGHVESGAHLGAMFEPPLFRHRVAADETATDMLERACAGLVARHGRAAVRDVDVLITQTALLDSPIHGCGGELAHRLGADPEWVIDLHNTGCASFAYMLKLARQFIGSGAASSALVCNVANLSGQIFAQSAVRDLPQAAIPGDGAGVALLTASAESPVLHVETHHAAELAGHMRLESDDGRKYWEPGTGQLRVNFTEAGVREAVTNGKRLVPEIVMKLCAETGVPAADIDTLVTNQPNRAFLRAWRDALGLDPRRHPDTFDDCGNLFGAGIPVTLDRALRDGTVRSGSLVVLAGFAHTGDFAAAAAVRWGR</sequence>
<dbReference type="SUPFAM" id="SSF53901">
    <property type="entry name" value="Thiolase-like"/>
    <property type="match status" value="1"/>
</dbReference>
<dbReference type="Gene3D" id="3.40.47.10">
    <property type="match status" value="1"/>
</dbReference>
<dbReference type="RefSeq" id="WP_011874044.1">
    <property type="nucleotide sequence ID" value="NZ_BAAAGS010000007.1"/>
</dbReference>
<keyword evidence="1" id="KW-0808">Transferase</keyword>
<keyword evidence="6" id="KW-1185">Reference proteome</keyword>
<evidence type="ECO:0000259" key="3">
    <source>
        <dbReference type="Pfam" id="PF08541"/>
    </source>
</evidence>
<name>A0ABP3MCD4_SACER</name>
<dbReference type="InterPro" id="IPR013751">
    <property type="entry name" value="ACP_syn_III_N"/>
</dbReference>